<proteinExistence type="inferred from homology"/>
<comment type="function">
    <text evidence="1">Involved in endocytosis.</text>
</comment>
<dbReference type="PANTHER" id="PTHR23083:SF464">
    <property type="entry name" value="TETRATRICOPEPTIDE REPEAT DOMAIN 7, ISOFORM A"/>
    <property type="match status" value="1"/>
</dbReference>
<dbReference type="Pfam" id="PF13181">
    <property type="entry name" value="TPR_8"/>
    <property type="match status" value="1"/>
</dbReference>
<feature type="compositionally biased region" description="Acidic residues" evidence="4">
    <location>
        <begin position="829"/>
        <end position="844"/>
    </location>
</feature>
<dbReference type="PROSITE" id="PS50005">
    <property type="entry name" value="TPR"/>
    <property type="match status" value="1"/>
</dbReference>
<protein>
    <recommendedName>
        <fullName evidence="7">TPR-like protein</fullName>
    </recommendedName>
</protein>
<dbReference type="InterPro" id="IPR051722">
    <property type="entry name" value="Endocytosis_PI4K-reg_protein"/>
</dbReference>
<gene>
    <name evidence="5" type="ORF">INT47_005130</name>
</gene>
<evidence type="ECO:0000256" key="2">
    <source>
        <dbReference type="ARBA" id="ARBA00038251"/>
    </source>
</evidence>
<dbReference type="Proteomes" id="UP000603453">
    <property type="component" value="Unassembled WGS sequence"/>
</dbReference>
<dbReference type="Gene3D" id="1.25.40.10">
    <property type="entry name" value="Tetratricopeptide repeat domain"/>
    <property type="match status" value="3"/>
</dbReference>
<organism evidence="5 6">
    <name type="scientific">Mucor saturninus</name>
    <dbReference type="NCBI Taxonomy" id="64648"/>
    <lineage>
        <taxon>Eukaryota</taxon>
        <taxon>Fungi</taxon>
        <taxon>Fungi incertae sedis</taxon>
        <taxon>Mucoromycota</taxon>
        <taxon>Mucoromycotina</taxon>
        <taxon>Mucoromycetes</taxon>
        <taxon>Mucorales</taxon>
        <taxon>Mucorineae</taxon>
        <taxon>Mucoraceae</taxon>
        <taxon>Mucor</taxon>
    </lineage>
</organism>
<feature type="repeat" description="TPR" evidence="3">
    <location>
        <begin position="1000"/>
        <end position="1033"/>
    </location>
</feature>
<accession>A0A8H7QSM4</accession>
<dbReference type="PANTHER" id="PTHR23083">
    <property type="entry name" value="TETRATRICOPEPTIDE REPEAT PROTEIN, TPR"/>
    <property type="match status" value="1"/>
</dbReference>
<feature type="compositionally biased region" description="Low complexity" evidence="4">
    <location>
        <begin position="67"/>
        <end position="78"/>
    </location>
</feature>
<feature type="region of interest" description="Disordered" evidence="4">
    <location>
        <begin position="810"/>
        <end position="934"/>
    </location>
</feature>
<feature type="region of interest" description="Disordered" evidence="4">
    <location>
        <begin position="61"/>
        <end position="97"/>
    </location>
</feature>
<dbReference type="SUPFAM" id="SSF48452">
    <property type="entry name" value="TPR-like"/>
    <property type="match status" value="1"/>
</dbReference>
<name>A0A8H7QSM4_9FUNG</name>
<evidence type="ECO:0000313" key="5">
    <source>
        <dbReference type="EMBL" id="KAG2196906.1"/>
    </source>
</evidence>
<dbReference type="InterPro" id="IPR011990">
    <property type="entry name" value="TPR-like_helical_dom_sf"/>
</dbReference>
<feature type="compositionally biased region" description="Polar residues" evidence="4">
    <location>
        <begin position="915"/>
        <end position="934"/>
    </location>
</feature>
<reference evidence="5" key="1">
    <citation type="submission" date="2020-12" db="EMBL/GenBank/DDBJ databases">
        <title>Metabolic potential, ecology and presence of endohyphal bacteria is reflected in genomic diversity of Mucoromycotina.</title>
        <authorList>
            <person name="Muszewska A."/>
            <person name="Okrasinska A."/>
            <person name="Steczkiewicz K."/>
            <person name="Drgas O."/>
            <person name="Orlowska M."/>
            <person name="Perlinska-Lenart U."/>
            <person name="Aleksandrzak-Piekarczyk T."/>
            <person name="Szatraj K."/>
            <person name="Zielenkiewicz U."/>
            <person name="Pilsyk S."/>
            <person name="Malc E."/>
            <person name="Mieczkowski P."/>
            <person name="Kruszewska J.S."/>
            <person name="Biernat P."/>
            <person name="Pawlowska J."/>
        </authorList>
    </citation>
    <scope>NUCLEOTIDE SEQUENCE</scope>
    <source>
        <strain evidence="5">WA0000017839</strain>
    </source>
</reference>
<dbReference type="InterPro" id="IPR019734">
    <property type="entry name" value="TPR_rpt"/>
</dbReference>
<keyword evidence="3" id="KW-0802">TPR repeat</keyword>
<evidence type="ECO:0000256" key="3">
    <source>
        <dbReference type="PROSITE-ProRule" id="PRU00339"/>
    </source>
</evidence>
<dbReference type="AlphaFoldDB" id="A0A8H7QSM4"/>
<keyword evidence="6" id="KW-1185">Reference proteome</keyword>
<comment type="caution">
    <text evidence="5">The sequence shown here is derived from an EMBL/GenBank/DDBJ whole genome shotgun (WGS) entry which is preliminary data.</text>
</comment>
<evidence type="ECO:0000313" key="6">
    <source>
        <dbReference type="Proteomes" id="UP000603453"/>
    </source>
</evidence>
<feature type="compositionally biased region" description="Polar residues" evidence="4">
    <location>
        <begin position="79"/>
        <end position="88"/>
    </location>
</feature>
<sequence length="1072" mass="122658">MSSPKAIQTFLDLEIARCNERYNDIPELTRRYKKYHPYESVLEFTAKMEAEFILLLRQARQEKGQETMPSTPTSPNPSQVDLSTNTNNKQKRVTRQLNSNVTSSTNLTTVNSISFKKPSLETSDAIHQFDDPSNVVIPVHLEAAEVQLILVRLLDVIQRQIKSGELETPDDWQAQFSKIILARIYFETKRYDKTLEWLQQLALRTQDVESGYGLVLLVQARVLKGICYESQENDVDALDSYLAALEVAEKHPDEENKALSYWLEDCIYRSVLLQLRKKGPVKQTLKLMRTYLNYCCTVWPSDWRIYKRWVVFRHYIRYLTRAYQKGVYVPATPQDEYVASPIMSPTRSVFSDTGETTLFERSAAALDEIMQLITQFRHLLATFAPLLITANPIDLNHRTLELSNLLVSAHETVGWGPPEYIQRTLKYFTRTRKFTFNSLCTTRHIFYTLVRVEQMGEAKRALLHYLELLGLPDFFDHEFSVETLQARLLDINLGSSLSAASLNFPDIEREGEPTTKKKPPTGSCESDTEFDVVRLVLSATQHLYMQQGQEAAMLTDLAVAILNECDLLRKKKASQWKSLMTRAKRLGGTAYGVFATQCQDEEKRSEYLLESLSLLKRATELDSRSWQAFYQLGLQQAITGDLVSATSALKRSIKLRGDFIPSWHLLALIQSSRQYNHSLASSLQLIQAGLAYHLNMVDNEDNEDIVENILLDTEEGKVFFDRAEAYMKLRMSQAVILEELEGPEAVLKVYPDLFDMYAKLSKKMHLEKTATVFRKPSSLHETVRSRPRSRANSSVHSLFEEVSSLDSGFALEDHNESRPTLNKVVEETKEQEEQEDEEEEEEEDFVPKSRKKHRRSFNLSRQLMDDPLMSFPINSNKKKEKIKSTTGKRSTFLGIKRSESSSASTTKKELKDEVASSSLKEMSRQNSSSNNTVKSAIPSSSIISLTNQVNVNLRAFEDRWQALLVQIWVMTSATYALAQRFEDAHKAIMEADVLTSGLDAHVWHQIGKNSLHEGNQDRAIDAFKRALSIDPEHIATHISLSSVYLSMRQFELVEQLLERSTKGLGWNETESW</sequence>
<feature type="region of interest" description="Disordered" evidence="4">
    <location>
        <begin position="777"/>
        <end position="796"/>
    </location>
</feature>
<dbReference type="EMBL" id="JAEPRD010000137">
    <property type="protein sequence ID" value="KAG2196906.1"/>
    <property type="molecule type" value="Genomic_DNA"/>
</dbReference>
<dbReference type="SMART" id="SM00028">
    <property type="entry name" value="TPR"/>
    <property type="match status" value="3"/>
</dbReference>
<evidence type="ECO:0008006" key="7">
    <source>
        <dbReference type="Google" id="ProtNLM"/>
    </source>
</evidence>
<dbReference type="PROSITE" id="PS50293">
    <property type="entry name" value="TPR_REGION"/>
    <property type="match status" value="1"/>
</dbReference>
<dbReference type="OrthoDB" id="29013at2759"/>
<evidence type="ECO:0000256" key="1">
    <source>
        <dbReference type="ARBA" id="ARBA00002550"/>
    </source>
</evidence>
<comment type="similarity">
    <text evidence="2">Belongs to the YPP1 family.</text>
</comment>
<evidence type="ECO:0000256" key="4">
    <source>
        <dbReference type="SAM" id="MobiDB-lite"/>
    </source>
</evidence>